<reference evidence="10" key="1">
    <citation type="submission" date="2015-07" db="EMBL/GenBank/DDBJ databases">
        <title>Draft Genome Sequence of Roseovarius tolerans EL-164, a producer of N-Acylated Alanine Methyl Esters (NAMEs).</title>
        <authorList>
            <person name="Voget S."/>
            <person name="Bruns H."/>
            <person name="Wagner-Doebler I."/>
            <person name="Schulz S."/>
            <person name="Daniel R."/>
        </authorList>
    </citation>
    <scope>NUCLEOTIDE SEQUENCE [LARGE SCALE GENOMIC DNA]</scope>
    <source>
        <strain evidence="10">EL-164</strain>
    </source>
</reference>
<organism evidence="9 10">
    <name type="scientific">Roseovarius tolerans</name>
    <dbReference type="NCBI Taxonomy" id="74031"/>
    <lineage>
        <taxon>Bacteria</taxon>
        <taxon>Pseudomonadati</taxon>
        <taxon>Pseudomonadota</taxon>
        <taxon>Alphaproteobacteria</taxon>
        <taxon>Rhodobacterales</taxon>
        <taxon>Roseobacteraceae</taxon>
        <taxon>Roseovarius</taxon>
    </lineage>
</organism>
<comment type="subcellular location">
    <subcellularLocation>
        <location evidence="1">Cell outer membrane</location>
        <topology evidence="1">Multi-pass membrane protein</topology>
    </subcellularLocation>
</comment>
<dbReference type="InterPro" id="IPR005017">
    <property type="entry name" value="OMPP1/FadL/TodX"/>
</dbReference>
<dbReference type="EMBL" id="LGVV01000007">
    <property type="protein sequence ID" value="KNX42521.1"/>
    <property type="molecule type" value="Genomic_DNA"/>
</dbReference>
<dbReference type="PATRIC" id="fig|74031.6.peg.845"/>
<dbReference type="GO" id="GO:0009279">
    <property type="term" value="C:cell outer membrane"/>
    <property type="evidence" value="ECO:0007669"/>
    <property type="project" value="UniProtKB-SubCell"/>
</dbReference>
<keyword evidence="4" id="KW-0812">Transmembrane</keyword>
<evidence type="ECO:0000256" key="6">
    <source>
        <dbReference type="ARBA" id="ARBA00023136"/>
    </source>
</evidence>
<evidence type="ECO:0000256" key="5">
    <source>
        <dbReference type="ARBA" id="ARBA00022729"/>
    </source>
</evidence>
<dbReference type="Gene3D" id="2.40.160.60">
    <property type="entry name" value="Outer membrane protein transport protein (OMPP1/FadL/TodX)"/>
    <property type="match status" value="1"/>
</dbReference>
<keyword evidence="5 8" id="KW-0732">Signal</keyword>
<evidence type="ECO:0000256" key="8">
    <source>
        <dbReference type="SAM" id="SignalP"/>
    </source>
</evidence>
<dbReference type="RefSeq" id="WP_050661765.1">
    <property type="nucleotide sequence ID" value="NZ_CP118494.1"/>
</dbReference>
<dbReference type="AlphaFoldDB" id="A0A0L6CXS8"/>
<keyword evidence="3" id="KW-1134">Transmembrane beta strand</keyword>
<dbReference type="OrthoDB" id="6679728at2"/>
<dbReference type="GO" id="GO:0015483">
    <property type="term" value="F:long-chain fatty acid transporting porin activity"/>
    <property type="evidence" value="ECO:0007669"/>
    <property type="project" value="TreeGrafter"/>
</dbReference>
<name>A0A0L6CXS8_9RHOB</name>
<comment type="similarity">
    <text evidence="2">Belongs to the OmpP1/FadL family.</text>
</comment>
<evidence type="ECO:0000256" key="7">
    <source>
        <dbReference type="ARBA" id="ARBA00023237"/>
    </source>
</evidence>
<dbReference type="SUPFAM" id="SSF56935">
    <property type="entry name" value="Porins"/>
    <property type="match status" value="1"/>
</dbReference>
<feature type="chain" id="PRO_5005563067" evidence="8">
    <location>
        <begin position="21"/>
        <end position="378"/>
    </location>
</feature>
<protein>
    <submittedName>
        <fullName evidence="9">Outer membrane protein transport protein (OMPP1/FadL/TodX)</fullName>
    </submittedName>
</protein>
<evidence type="ECO:0000313" key="10">
    <source>
        <dbReference type="Proteomes" id="UP000037046"/>
    </source>
</evidence>
<proteinExistence type="inferred from homology"/>
<evidence type="ECO:0000256" key="1">
    <source>
        <dbReference type="ARBA" id="ARBA00004571"/>
    </source>
</evidence>
<dbReference type="Proteomes" id="UP000037046">
    <property type="component" value="Unassembled WGS sequence"/>
</dbReference>
<evidence type="ECO:0000256" key="4">
    <source>
        <dbReference type="ARBA" id="ARBA00022692"/>
    </source>
</evidence>
<accession>A0A0L6CXS8</accession>
<keyword evidence="10" id="KW-1185">Reference proteome</keyword>
<dbReference type="PANTHER" id="PTHR35093:SF8">
    <property type="entry name" value="OUTER MEMBRANE PROTEIN NMB0088-RELATED"/>
    <property type="match status" value="1"/>
</dbReference>
<keyword evidence="7" id="KW-0998">Cell outer membrane</keyword>
<sequence length="378" mass="40354">MKYHALAATGLTLLAGAAQAGGIERRGDPSQLLFEEGKNYVEFSVTSVNPDVSGSARPGAPGAPTGDIQERYQNFGLGYKHQLNDKLSLAFVIDEPVGADVTYDGSTTFGGGSFFGTSTASVESVRYTGMAKYKATDRFSVYGGLSYVGLSGSLLVVSPGTGGTTATNPPPGPGTTGSYSLAVDKDFQVGYMFGAAYEIPDIALRVALTYESETEHTFSDNTGAPFDVKLPESWTLHAQSGIAKDTLLFGSVRWREWSEFQVAPQDFFSFSTGAPVNTPIAFGTEDVYTYRLGIGRRFNENWSGAFVLGYEEQTGNQVGNLEGTDGFISYTVAVTHETENWEVTGGLSYIDIGNATTSVASFRDNDGIAFGLKFGVRF</sequence>
<gene>
    <name evidence="9" type="ORF">ROTO_08230</name>
</gene>
<evidence type="ECO:0000256" key="2">
    <source>
        <dbReference type="ARBA" id="ARBA00008163"/>
    </source>
</evidence>
<dbReference type="PANTHER" id="PTHR35093">
    <property type="entry name" value="OUTER MEMBRANE PROTEIN NMB0088-RELATED"/>
    <property type="match status" value="1"/>
</dbReference>
<dbReference type="Pfam" id="PF03349">
    <property type="entry name" value="Toluene_X"/>
    <property type="match status" value="1"/>
</dbReference>
<evidence type="ECO:0000256" key="3">
    <source>
        <dbReference type="ARBA" id="ARBA00022452"/>
    </source>
</evidence>
<comment type="caution">
    <text evidence="9">The sequence shown here is derived from an EMBL/GenBank/DDBJ whole genome shotgun (WGS) entry which is preliminary data.</text>
</comment>
<feature type="signal peptide" evidence="8">
    <location>
        <begin position="1"/>
        <end position="20"/>
    </location>
</feature>
<evidence type="ECO:0000313" key="9">
    <source>
        <dbReference type="EMBL" id="KNX42521.1"/>
    </source>
</evidence>
<keyword evidence="6" id="KW-0472">Membrane</keyword>